<evidence type="ECO:0000259" key="1">
    <source>
        <dbReference type="PROSITE" id="PS50801"/>
    </source>
</evidence>
<gene>
    <name evidence="2" type="ORF">I6U48_10700</name>
</gene>
<reference evidence="2" key="1">
    <citation type="submission" date="2020-12" db="EMBL/GenBank/DDBJ databases">
        <title>Clostridium thailandense sp. nov., a novel acetogenic bacterium isolated from peat land soil in Thailand.</title>
        <authorList>
            <person name="Chaikitkaew S."/>
            <person name="Birkeland N.K."/>
        </authorList>
    </citation>
    <scope>NUCLEOTIDE SEQUENCE</scope>
    <source>
        <strain evidence="2">PL3</strain>
    </source>
</reference>
<dbReference type="CDD" id="cd07043">
    <property type="entry name" value="STAS_anti-anti-sigma_factors"/>
    <property type="match status" value="1"/>
</dbReference>
<name>A0A949X438_9CLOT</name>
<dbReference type="InterPro" id="IPR003658">
    <property type="entry name" value="Anti-sigma_ant"/>
</dbReference>
<dbReference type="AlphaFoldDB" id="A0A949X438"/>
<protein>
    <submittedName>
        <fullName evidence="2">STAS domain-containing protein</fullName>
    </submittedName>
</protein>
<comment type="caution">
    <text evidence="2">The sequence shown here is derived from an EMBL/GenBank/DDBJ whole genome shotgun (WGS) entry which is preliminary data.</text>
</comment>
<dbReference type="RefSeq" id="WP_218320410.1">
    <property type="nucleotide sequence ID" value="NZ_JAEEGC010000043.1"/>
</dbReference>
<organism evidence="2 3">
    <name type="scientific">Clostridium thailandense</name>
    <dbReference type="NCBI Taxonomy" id="2794346"/>
    <lineage>
        <taxon>Bacteria</taxon>
        <taxon>Bacillati</taxon>
        <taxon>Bacillota</taxon>
        <taxon>Clostridia</taxon>
        <taxon>Eubacteriales</taxon>
        <taxon>Clostridiaceae</taxon>
        <taxon>Clostridium</taxon>
    </lineage>
</organism>
<dbReference type="NCBIfam" id="TIGR00377">
    <property type="entry name" value="ant_ant_sig"/>
    <property type="match status" value="1"/>
</dbReference>
<dbReference type="Pfam" id="PF01740">
    <property type="entry name" value="STAS"/>
    <property type="match status" value="1"/>
</dbReference>
<sequence>MWKIEEDFDVKIICLDKEFYLDSTEHFEIIINKSIEGKYKKVVLNLKNVEFINSSILGEILRFYKELMRLKGELVISSLCEDIKNLLEITRIDKIIKIFDSETEAIEYLRNLHT</sequence>
<evidence type="ECO:0000313" key="2">
    <source>
        <dbReference type="EMBL" id="MBV7273378.1"/>
    </source>
</evidence>
<feature type="domain" description="STAS" evidence="1">
    <location>
        <begin position="1"/>
        <end position="109"/>
    </location>
</feature>
<dbReference type="PROSITE" id="PS50801">
    <property type="entry name" value="STAS"/>
    <property type="match status" value="1"/>
</dbReference>
<dbReference type="EMBL" id="JAEEGC010000043">
    <property type="protein sequence ID" value="MBV7273378.1"/>
    <property type="molecule type" value="Genomic_DNA"/>
</dbReference>
<proteinExistence type="predicted"/>
<accession>A0A949X438</accession>
<keyword evidence="3" id="KW-1185">Reference proteome</keyword>
<dbReference type="GO" id="GO:0043856">
    <property type="term" value="F:anti-sigma factor antagonist activity"/>
    <property type="evidence" value="ECO:0007669"/>
    <property type="project" value="InterPro"/>
</dbReference>
<dbReference type="Proteomes" id="UP000694308">
    <property type="component" value="Unassembled WGS sequence"/>
</dbReference>
<evidence type="ECO:0000313" key="3">
    <source>
        <dbReference type="Proteomes" id="UP000694308"/>
    </source>
</evidence>
<dbReference type="InterPro" id="IPR002645">
    <property type="entry name" value="STAS_dom"/>
</dbReference>
<dbReference type="PANTHER" id="PTHR33495">
    <property type="entry name" value="ANTI-SIGMA FACTOR ANTAGONIST TM_1081-RELATED-RELATED"/>
    <property type="match status" value="1"/>
</dbReference>